<dbReference type="Gene3D" id="2.60.40.4050">
    <property type="match status" value="1"/>
</dbReference>
<keyword evidence="7" id="KW-0732">Signal</keyword>
<keyword evidence="8" id="KW-0653">Protein transport</keyword>
<dbReference type="InterPro" id="IPR045584">
    <property type="entry name" value="Pilin-like"/>
</dbReference>
<dbReference type="Gene3D" id="4.10.80.270">
    <property type="match status" value="1"/>
</dbReference>
<keyword evidence="9 11" id="KW-0472">Membrane</keyword>
<evidence type="ECO:0000313" key="16">
    <source>
        <dbReference type="EMBL" id="MDR9891510.1"/>
    </source>
</evidence>
<feature type="domain" description="Trimeric autotransporter adhesin YadA-like head" evidence="13">
    <location>
        <begin position="144"/>
        <end position="170"/>
    </location>
</feature>
<feature type="domain" description="Trimeric autotransporter adhesin YadA-like head" evidence="13">
    <location>
        <begin position="793"/>
        <end position="819"/>
    </location>
</feature>
<evidence type="ECO:0000256" key="5">
    <source>
        <dbReference type="ARBA" id="ARBA00022452"/>
    </source>
</evidence>
<feature type="domain" description="Trimeric autotransporter adhesin YadA-like stalk" evidence="14">
    <location>
        <begin position="837"/>
        <end position="876"/>
    </location>
</feature>
<dbReference type="Gene3D" id="2.150.10.10">
    <property type="entry name" value="Serralysin-like metalloprotease, C-terminal"/>
    <property type="match status" value="4"/>
</dbReference>
<comment type="caution">
    <text evidence="16">The sequence shown here is derived from an EMBL/GenBank/DDBJ whole genome shotgun (WGS) entry which is preliminary data.</text>
</comment>
<dbReference type="SUPFAM" id="SSF54523">
    <property type="entry name" value="Pili subunits"/>
    <property type="match status" value="1"/>
</dbReference>
<evidence type="ECO:0000259" key="12">
    <source>
        <dbReference type="Pfam" id="PF03895"/>
    </source>
</evidence>
<dbReference type="InterPro" id="IPR008640">
    <property type="entry name" value="Adhesin_Head_dom"/>
</dbReference>
<dbReference type="AlphaFoldDB" id="A0AAE4DP97"/>
<dbReference type="Gene3D" id="6.10.250.2040">
    <property type="match status" value="1"/>
</dbReference>
<dbReference type="GO" id="GO:0015031">
    <property type="term" value="P:protein transport"/>
    <property type="evidence" value="ECO:0007669"/>
    <property type="project" value="UniProtKB-KW"/>
</dbReference>
<feature type="transmembrane region" description="Helical" evidence="11">
    <location>
        <begin position="35"/>
        <end position="56"/>
    </location>
</feature>
<dbReference type="CDD" id="cd12820">
    <property type="entry name" value="LbR_YadA-like"/>
    <property type="match status" value="1"/>
</dbReference>
<dbReference type="SUPFAM" id="SSF101967">
    <property type="entry name" value="Adhesin YadA, collagen-binding domain"/>
    <property type="match status" value="6"/>
</dbReference>
<evidence type="ECO:0000259" key="15">
    <source>
        <dbReference type="Pfam" id="PF13018"/>
    </source>
</evidence>
<dbReference type="Gene3D" id="1.20.5.2280">
    <property type="match status" value="1"/>
</dbReference>
<dbReference type="Proteomes" id="UP001248822">
    <property type="component" value="Unassembled WGS sequence"/>
</dbReference>
<accession>A0AAE4DP97</accession>
<feature type="domain" description="Trimeric autotransporter adhesin YadA-like stalk" evidence="14">
    <location>
        <begin position="893"/>
        <end position="922"/>
    </location>
</feature>
<evidence type="ECO:0000256" key="7">
    <source>
        <dbReference type="ARBA" id="ARBA00022729"/>
    </source>
</evidence>
<evidence type="ECO:0000256" key="4">
    <source>
        <dbReference type="ARBA" id="ARBA00022448"/>
    </source>
</evidence>
<evidence type="ECO:0000256" key="3">
    <source>
        <dbReference type="ARBA" id="ARBA00005848"/>
    </source>
</evidence>
<keyword evidence="6 11" id="KW-0812">Transmembrane</keyword>
<keyword evidence="5" id="KW-1134">Transmembrane beta strand</keyword>
<dbReference type="Pfam" id="PF05658">
    <property type="entry name" value="YadA_head"/>
    <property type="match status" value="8"/>
</dbReference>
<evidence type="ECO:0000256" key="10">
    <source>
        <dbReference type="ARBA" id="ARBA00023237"/>
    </source>
</evidence>
<evidence type="ECO:0000256" key="1">
    <source>
        <dbReference type="ARBA" id="ARBA00004241"/>
    </source>
</evidence>
<evidence type="ECO:0000256" key="11">
    <source>
        <dbReference type="SAM" id="Phobius"/>
    </source>
</evidence>
<protein>
    <submittedName>
        <fullName evidence="16">YadA-like family protein</fullName>
    </submittedName>
</protein>
<dbReference type="EMBL" id="JAQGEC010000013">
    <property type="protein sequence ID" value="MDR9891510.1"/>
    <property type="molecule type" value="Genomic_DNA"/>
</dbReference>
<dbReference type="GO" id="GO:0009279">
    <property type="term" value="C:cell outer membrane"/>
    <property type="evidence" value="ECO:0007669"/>
    <property type="project" value="UniProtKB-SubCell"/>
</dbReference>
<feature type="domain" description="Trimeric autotransporter adhesin YadA-like C-terminal membrane anchor" evidence="12">
    <location>
        <begin position="952"/>
        <end position="1012"/>
    </location>
</feature>
<organism evidence="16 17">
    <name type="scientific">Pseudenterobacter timonensis</name>
    <dbReference type="NCBI Taxonomy" id="1755099"/>
    <lineage>
        <taxon>Bacteria</taxon>
        <taxon>Pseudomonadati</taxon>
        <taxon>Pseudomonadota</taxon>
        <taxon>Gammaproteobacteria</taxon>
        <taxon>Enterobacterales</taxon>
        <taxon>Enterobacteriaceae</taxon>
        <taxon>Pseudenterobacter</taxon>
    </lineage>
</organism>
<evidence type="ECO:0000259" key="14">
    <source>
        <dbReference type="Pfam" id="PF05662"/>
    </source>
</evidence>
<dbReference type="InterPro" id="IPR011049">
    <property type="entry name" value="Serralysin-like_metalloprot_C"/>
</dbReference>
<reference evidence="16" key="1">
    <citation type="submission" date="2022-12" db="EMBL/GenBank/DDBJ databases">
        <title>NDM-1 containing novel ST 2018 Pseudenterobacter timonensis.</title>
        <authorList>
            <person name="Halder G."/>
            <person name="Mandal S."/>
            <person name="Dutta S."/>
        </authorList>
    </citation>
    <scope>NUCLEOTIDE SEQUENCE</scope>
    <source>
        <strain evidence="16">CNCI147</strain>
    </source>
</reference>
<feature type="domain" description="Trimeric autotransporter adhesin YadA-like head" evidence="13">
    <location>
        <begin position="611"/>
        <end position="634"/>
    </location>
</feature>
<evidence type="ECO:0000256" key="8">
    <source>
        <dbReference type="ARBA" id="ARBA00022927"/>
    </source>
</evidence>
<evidence type="ECO:0000313" key="17">
    <source>
        <dbReference type="Proteomes" id="UP001248822"/>
    </source>
</evidence>
<evidence type="ECO:0000256" key="2">
    <source>
        <dbReference type="ARBA" id="ARBA00004442"/>
    </source>
</evidence>
<feature type="domain" description="Trimeric autotransporter adhesin YadA-like head" evidence="13">
    <location>
        <begin position="94"/>
        <end position="114"/>
    </location>
</feature>
<dbReference type="Gene3D" id="1.20.5.170">
    <property type="match status" value="2"/>
</dbReference>
<feature type="domain" description="Trimeric autotransporter adhesin YadA-like head" evidence="13">
    <location>
        <begin position="117"/>
        <end position="140"/>
    </location>
</feature>
<dbReference type="Pfam" id="PF03895">
    <property type="entry name" value="YadA_anchor"/>
    <property type="match status" value="1"/>
</dbReference>
<feature type="domain" description="Trimeric autotransporter adhesin YadA-like stalk" evidence="14">
    <location>
        <begin position="231"/>
        <end position="267"/>
    </location>
</feature>
<keyword evidence="11" id="KW-1133">Transmembrane helix</keyword>
<name>A0AAE4DP97_9ENTR</name>
<dbReference type="GO" id="GO:0009986">
    <property type="term" value="C:cell surface"/>
    <property type="evidence" value="ECO:0007669"/>
    <property type="project" value="UniProtKB-SubCell"/>
</dbReference>
<dbReference type="InterPro" id="IPR008635">
    <property type="entry name" value="Coiled_stalk_dom"/>
</dbReference>
<evidence type="ECO:0000259" key="13">
    <source>
        <dbReference type="Pfam" id="PF05658"/>
    </source>
</evidence>
<sequence>MNRIFKVIWNAGTGNFCVAGERAKSRGKKTGRVKLILSALLGISGLIATSSVLAAAGNDTGEGVTPPDNNSGTGWVAIGTAAKASTHTDMSGASTAIGYKASAETRWATALGALATASGQGSTAVGNAARSTGVNSLALGIAGATNDYAVAVGAATLASGLRASAFGSDSYARANYALALGSGANVGGEKSVAVGANATTGNTINSVALGAHSMATEDNTVSISGNTVSRRLVNMANGIVSDNSTDAVNGSQLYKVSYSLASHLGGGAAVREDGSVSRPTYEVGTRTHYDVGSAIGALNTSSITNATNIQNLKENALLWNPLSNTYTASSHGSSANKISNVAPGTLAALSFDAVNGSQLYNTNQQVTQNKTDISTLNVSLVKLNNDALLWDGSAEAFSASHGNSAVNKITNVALGVLAESSTDAVNGAQLYSTNQRLEQNTNLIYNLMGDTSETYITENGTGIKYVRTNDTGLVPDDAHASAAGATAVGYNAVASGIRSIAIGQSSISSVDSGIALGSGSVSARALVAGTQETHVNNGSLVVGYDTTDRTLLGALSLGTDDQSYRQITNVADGSALQDAVTIRQLQNAVGAISSAGSQYFHANSTLGDSLAVGENAIAVGPQTVVNGDAGIGIGFRAVVAQNAPGGIAIGAHAQANHANSVALGNGSQTTIGSQTSYTAYNMEDPQSSVGEIAIGDADNQRQITHVAAGTLDTDAVNVAQLKVTDSRVAKNTQDISSLSTQVVGIDNRVTHIENSVGDIVTTGNTKYFKANSTGAEASAQGQDSIAAGSGAQAAGEASLAIGTSSKATANNSVALGANSVADEADTVSVGSSKQQRRITNVSAGKNSTDAVNVAQLKTSESGSVRYGMNEDGTINYNFVGLGDGKGGTTRMGNLSAGVNDNDAVNYAQLKQSIQSNNDYTDRRMVEMDNKVNRVQRKMSGGIASAMAMTGLPQAYAPGASMTSLGGGTYHGETAVALGVSMVSASGAWVYKLQGSTNSQGDYSAAVGAGIQW</sequence>
<dbReference type="Gene3D" id="3.30.1300.30">
    <property type="entry name" value="GSPII I/J protein-like"/>
    <property type="match status" value="1"/>
</dbReference>
<feature type="domain" description="Trimeric autotransporter adhesin YadA-like stalk" evidence="14">
    <location>
        <begin position="566"/>
        <end position="605"/>
    </location>
</feature>
<comment type="subcellular location">
    <subcellularLocation>
        <location evidence="2">Cell outer membrane</location>
    </subcellularLocation>
    <subcellularLocation>
        <location evidence="1">Cell surface</location>
    </subcellularLocation>
</comment>
<dbReference type="Pfam" id="PF05662">
    <property type="entry name" value="YadA_stalk"/>
    <property type="match status" value="7"/>
</dbReference>
<feature type="domain" description="Trimeric autotransporter adhesin YadA-like stalk" evidence="14">
    <location>
        <begin position="702"/>
        <end position="740"/>
    </location>
</feature>
<gene>
    <name evidence="16" type="ORF">O7047_14900</name>
</gene>
<feature type="domain" description="Trimeric autotransporter adhesin YadA-like head" evidence="13">
    <location>
        <begin position="480"/>
        <end position="506"/>
    </location>
</feature>
<feature type="domain" description="Trimeric autotransporter adhesin YadA-like stalk" evidence="14">
    <location>
        <begin position="337"/>
        <end position="379"/>
    </location>
</feature>
<dbReference type="InterPro" id="IPR024973">
    <property type="entry name" value="ESPR"/>
</dbReference>
<feature type="domain" description="Trimeric autotransporter adhesin YadA-like stalk" evidence="14">
    <location>
        <begin position="408"/>
        <end position="450"/>
    </location>
</feature>
<feature type="domain" description="Trimeric autotransporter adhesin YadA-like head" evidence="13">
    <location>
        <begin position="175"/>
        <end position="198"/>
    </location>
</feature>
<dbReference type="Pfam" id="PF13018">
    <property type="entry name" value="ESPR"/>
    <property type="match status" value="1"/>
</dbReference>
<dbReference type="InterPro" id="IPR005594">
    <property type="entry name" value="YadA_C"/>
</dbReference>
<feature type="domain" description="Trimeric autotransporter adhesin YadA-like head" evidence="13">
    <location>
        <begin position="645"/>
        <end position="667"/>
    </location>
</feature>
<feature type="domain" description="ESPR" evidence="15">
    <location>
        <begin position="1"/>
        <end position="43"/>
    </location>
</feature>
<evidence type="ECO:0000256" key="6">
    <source>
        <dbReference type="ARBA" id="ARBA00022692"/>
    </source>
</evidence>
<comment type="similarity">
    <text evidence="3">Belongs to the autotransporter-2 (AT-2) (TC 1.B.40) family.</text>
</comment>
<dbReference type="RefSeq" id="WP_310826708.1">
    <property type="nucleotide sequence ID" value="NZ_JAQGEC010000013.1"/>
</dbReference>
<proteinExistence type="inferred from homology"/>
<keyword evidence="10" id="KW-0998">Cell outer membrane</keyword>
<keyword evidence="4" id="KW-0813">Transport</keyword>
<dbReference type="Gene3D" id="6.10.250.2030">
    <property type="match status" value="1"/>
</dbReference>
<evidence type="ECO:0000256" key="9">
    <source>
        <dbReference type="ARBA" id="ARBA00023136"/>
    </source>
</evidence>